<dbReference type="Proteomes" id="UP000216361">
    <property type="component" value="Unassembled WGS sequence"/>
</dbReference>
<dbReference type="NCBIfam" id="TIGR01841">
    <property type="entry name" value="phasin"/>
    <property type="match status" value="1"/>
</dbReference>
<reference evidence="2 3" key="1">
    <citation type="submission" date="2017-07" db="EMBL/GenBank/DDBJ databases">
        <title>Elstera cyanobacteriorum sp. nov., a novel bacterium isolated from cyanobacterial aggregates in a eutrophic lake.</title>
        <authorList>
            <person name="Cai H."/>
        </authorList>
    </citation>
    <scope>NUCLEOTIDE SEQUENCE [LARGE SCALE GENOMIC DNA]</scope>
    <source>
        <strain evidence="2 3">TH019</strain>
    </source>
</reference>
<proteinExistence type="predicted"/>
<dbReference type="InterPro" id="IPR018968">
    <property type="entry name" value="Phasin"/>
</dbReference>
<dbReference type="InterPro" id="IPR010127">
    <property type="entry name" value="Phasin_subfam-1"/>
</dbReference>
<gene>
    <name evidence="2" type="ORF">CHR90_06400</name>
</gene>
<dbReference type="AlphaFoldDB" id="A0A255XRY4"/>
<dbReference type="Pfam" id="PF09361">
    <property type="entry name" value="Phasin_2"/>
    <property type="match status" value="1"/>
</dbReference>
<evidence type="ECO:0000259" key="1">
    <source>
        <dbReference type="Pfam" id="PF09361"/>
    </source>
</evidence>
<protein>
    <submittedName>
        <fullName evidence="2">Phasin</fullName>
    </submittedName>
</protein>
<evidence type="ECO:0000313" key="2">
    <source>
        <dbReference type="EMBL" id="OYQ19749.1"/>
    </source>
</evidence>
<organism evidence="2 3">
    <name type="scientific">Elstera cyanobacteriorum</name>
    <dbReference type="NCBI Taxonomy" id="2022747"/>
    <lineage>
        <taxon>Bacteria</taxon>
        <taxon>Pseudomonadati</taxon>
        <taxon>Pseudomonadota</taxon>
        <taxon>Alphaproteobacteria</taxon>
        <taxon>Rhodospirillales</taxon>
        <taxon>Rhodospirillaceae</taxon>
        <taxon>Elstera</taxon>
    </lineage>
</organism>
<feature type="domain" description="Phasin" evidence="1">
    <location>
        <begin position="28"/>
        <end position="125"/>
    </location>
</feature>
<comment type="caution">
    <text evidence="2">The sequence shown here is derived from an EMBL/GenBank/DDBJ whole genome shotgun (WGS) entry which is preliminary data.</text>
</comment>
<dbReference type="RefSeq" id="WP_094408168.1">
    <property type="nucleotide sequence ID" value="NZ_BMJZ01000006.1"/>
</dbReference>
<dbReference type="OrthoDB" id="9812006at2"/>
<accession>A0A255XRY4</accession>
<sequence>MTKNPFFDIDFTKIAADYKIPGLDVEALVSAQRRNIEAITAANQLAFEGLQAVGRRQAEILRQTLEETAAALRDAVAQGTPEEKLAKQTDLAKQAFEKALSNMKELADLLAKSNQDAASVISARVTASIDEVKSLLANIKK</sequence>
<name>A0A255XRY4_9PROT</name>
<dbReference type="EMBL" id="NOXS01000030">
    <property type="protein sequence ID" value="OYQ19749.1"/>
    <property type="molecule type" value="Genomic_DNA"/>
</dbReference>
<evidence type="ECO:0000313" key="3">
    <source>
        <dbReference type="Proteomes" id="UP000216361"/>
    </source>
</evidence>
<keyword evidence="3" id="KW-1185">Reference proteome</keyword>